<evidence type="ECO:0000313" key="1">
    <source>
        <dbReference type="EMBL" id="KAK1342825.1"/>
    </source>
</evidence>
<evidence type="ECO:0000313" key="2">
    <source>
        <dbReference type="Proteomes" id="UP001177744"/>
    </source>
</evidence>
<dbReference type="AlphaFoldDB" id="A0AA40LRC2"/>
<protein>
    <submittedName>
        <fullName evidence="1">Uncharacterized protein</fullName>
    </submittedName>
</protein>
<organism evidence="1 2">
    <name type="scientific">Cnephaeus nilssonii</name>
    <name type="common">Northern bat</name>
    <name type="synonym">Eptesicus nilssonii</name>
    <dbReference type="NCBI Taxonomy" id="3371016"/>
    <lineage>
        <taxon>Eukaryota</taxon>
        <taxon>Metazoa</taxon>
        <taxon>Chordata</taxon>
        <taxon>Craniata</taxon>
        <taxon>Vertebrata</taxon>
        <taxon>Euteleostomi</taxon>
        <taxon>Mammalia</taxon>
        <taxon>Eutheria</taxon>
        <taxon>Laurasiatheria</taxon>
        <taxon>Chiroptera</taxon>
        <taxon>Yangochiroptera</taxon>
        <taxon>Vespertilionidae</taxon>
        <taxon>Cnephaeus</taxon>
    </lineage>
</organism>
<comment type="caution">
    <text evidence="1">The sequence shown here is derived from an EMBL/GenBank/DDBJ whole genome shotgun (WGS) entry which is preliminary data.</text>
</comment>
<dbReference type="Proteomes" id="UP001177744">
    <property type="component" value="Unassembled WGS sequence"/>
</dbReference>
<accession>A0AA40LRC2</accession>
<gene>
    <name evidence="1" type="ORF">QTO34_015592</name>
</gene>
<proteinExistence type="predicted"/>
<reference evidence="1" key="1">
    <citation type="submission" date="2023-06" db="EMBL/GenBank/DDBJ databases">
        <title>Reference genome for the Northern bat (Eptesicus nilssonii), a most northern bat species.</title>
        <authorList>
            <person name="Laine V.N."/>
            <person name="Pulliainen A.T."/>
            <person name="Lilley T.M."/>
        </authorList>
    </citation>
    <scope>NUCLEOTIDE SEQUENCE</scope>
    <source>
        <strain evidence="1">BLF_Eptnil</strain>
        <tissue evidence="1">Kidney</tissue>
    </source>
</reference>
<name>A0AA40LRC2_CNENI</name>
<sequence>MTTEESPKMRPVQHRVIANSDVTLTRRTLKKVFFCNETTIKCTLVVHYIAEDSALITMVFFTSIFTISLGEMIHVQGLQLSSPAFMSSTYMAMIYKQLGTFVFGDMASWSQTDIAKMTTVT</sequence>
<keyword evidence="2" id="KW-1185">Reference proteome</keyword>
<dbReference type="EMBL" id="JAULJE010000005">
    <property type="protein sequence ID" value="KAK1342825.1"/>
    <property type="molecule type" value="Genomic_DNA"/>
</dbReference>